<feature type="region of interest" description="Disordered" evidence="9">
    <location>
        <begin position="303"/>
        <end position="455"/>
    </location>
</feature>
<keyword evidence="4" id="KW-0805">Transcription regulation</keyword>
<feature type="compositionally biased region" description="Low complexity" evidence="9">
    <location>
        <begin position="42"/>
        <end position="57"/>
    </location>
</feature>
<dbReference type="Gene3D" id="1.10.565.10">
    <property type="entry name" value="Retinoid X Receptor"/>
    <property type="match status" value="1"/>
</dbReference>
<dbReference type="GO" id="GO:0004879">
    <property type="term" value="F:nuclear receptor activity"/>
    <property type="evidence" value="ECO:0007669"/>
    <property type="project" value="TreeGrafter"/>
</dbReference>
<evidence type="ECO:0000259" key="11">
    <source>
        <dbReference type="PROSITE" id="PS51843"/>
    </source>
</evidence>
<evidence type="ECO:0000256" key="6">
    <source>
        <dbReference type="ARBA" id="ARBA00023163"/>
    </source>
</evidence>
<keyword evidence="3" id="KW-0862">Zinc</keyword>
<evidence type="ECO:0000259" key="10">
    <source>
        <dbReference type="PROSITE" id="PS51030"/>
    </source>
</evidence>
<evidence type="ECO:0000256" key="1">
    <source>
        <dbReference type="ARBA" id="ARBA00022723"/>
    </source>
</evidence>
<keyword evidence="8" id="KW-0539">Nucleus</keyword>
<dbReference type="PRINTS" id="PR00047">
    <property type="entry name" value="STROIDFINGER"/>
</dbReference>
<evidence type="ECO:0000256" key="4">
    <source>
        <dbReference type="ARBA" id="ARBA00023015"/>
    </source>
</evidence>
<dbReference type="GO" id="GO:0030154">
    <property type="term" value="P:cell differentiation"/>
    <property type="evidence" value="ECO:0007669"/>
    <property type="project" value="TreeGrafter"/>
</dbReference>
<keyword evidence="13" id="KW-1185">Reference proteome</keyword>
<dbReference type="STRING" id="282301.A0A267E045"/>
<dbReference type="Pfam" id="PF00105">
    <property type="entry name" value="zf-C4"/>
    <property type="match status" value="1"/>
</dbReference>
<feature type="region of interest" description="Disordered" evidence="9">
    <location>
        <begin position="165"/>
        <end position="187"/>
    </location>
</feature>
<dbReference type="CDD" id="cd07156">
    <property type="entry name" value="NR_DBD_VDR_like"/>
    <property type="match status" value="1"/>
</dbReference>
<dbReference type="PANTHER" id="PTHR24082">
    <property type="entry name" value="NUCLEAR HORMONE RECEPTOR"/>
    <property type="match status" value="1"/>
</dbReference>
<dbReference type="Proteomes" id="UP000215902">
    <property type="component" value="Unassembled WGS sequence"/>
</dbReference>
<dbReference type="InterPro" id="IPR001723">
    <property type="entry name" value="Nuclear_hrmn_rcpt"/>
</dbReference>
<keyword evidence="5" id="KW-0238">DNA-binding</keyword>
<keyword evidence="2" id="KW-0863">Zinc-finger</keyword>
<dbReference type="PRINTS" id="PR00398">
    <property type="entry name" value="STRDHORMONER"/>
</dbReference>
<dbReference type="EMBL" id="NIVC01002948">
    <property type="protein sequence ID" value="PAA54229.1"/>
    <property type="molecule type" value="Genomic_DNA"/>
</dbReference>
<dbReference type="PANTHER" id="PTHR24082:SF283">
    <property type="entry name" value="NUCLEAR HORMONE RECEPTOR HR96"/>
    <property type="match status" value="1"/>
</dbReference>
<evidence type="ECO:0000313" key="13">
    <source>
        <dbReference type="Proteomes" id="UP000215902"/>
    </source>
</evidence>
<dbReference type="GO" id="GO:0000122">
    <property type="term" value="P:negative regulation of transcription by RNA polymerase II"/>
    <property type="evidence" value="ECO:0007669"/>
    <property type="project" value="TreeGrafter"/>
</dbReference>
<dbReference type="InterPro" id="IPR035500">
    <property type="entry name" value="NHR-like_dom_sf"/>
</dbReference>
<dbReference type="GO" id="GO:0008270">
    <property type="term" value="F:zinc ion binding"/>
    <property type="evidence" value="ECO:0007669"/>
    <property type="project" value="UniProtKB-KW"/>
</dbReference>
<feature type="domain" description="NR LBD" evidence="11">
    <location>
        <begin position="428"/>
        <end position="734"/>
    </location>
</feature>
<keyword evidence="1" id="KW-0479">Metal-binding</keyword>
<feature type="compositionally biased region" description="Low complexity" evidence="9">
    <location>
        <begin position="424"/>
        <end position="448"/>
    </location>
</feature>
<name>A0A267E045_9PLAT</name>
<dbReference type="PROSITE" id="PS00031">
    <property type="entry name" value="NUCLEAR_REC_DBD_1"/>
    <property type="match status" value="1"/>
</dbReference>
<dbReference type="Gene3D" id="3.30.50.10">
    <property type="entry name" value="Erythroid Transcription Factor GATA-1, subunit A"/>
    <property type="match status" value="1"/>
</dbReference>
<evidence type="ECO:0008006" key="14">
    <source>
        <dbReference type="Google" id="ProtNLM"/>
    </source>
</evidence>
<feature type="region of interest" description="Disordered" evidence="9">
    <location>
        <begin position="1"/>
        <end position="125"/>
    </location>
</feature>
<sequence length="734" mass="79757">MSAEVAVEDSKSSALALYPSASLEVQQHHMKASPESPPPQPSIESHGNGNGLGSSNDSGHEDQHHDDHGDEVPMEEHDDDEDRGAGTAESSYYDRPVQHLQSDAADDAADQHGDEADSLQQPQQQYSSLINPEQSSMALPHHHQQMQLPSIPAAAAGCGDSGLIKSEAASNSSDREEAAGGAGDFYEHSGFGGPSDYSDLLPGNTSRDSLSTVVRTRRRKAGLPEDERVCAVCGDPASGYNFDRLTCESCKAFFRRNALKAREKIKPCSRGGGCDVSGSQRKHCPTCRLEKCVRVGMKKELILPPEKLEQRAKPKKRAKNGGPPSDGPSAAHHGLSPAPAAPPQPKRSAKAASSSHHHPQPSSGHHQLHHQQSQTPHAPHQHHQLQQQLQQHQPHQHFQQPQLHHGLNGQLSSSVDLDPPLFGSQHQQLHQLSRQRCPSPSRSSPSLLDAQQPPESELALVWSAGTAAGRRWPRELTATDRECLASLAEALARARETLGSSSASADSASGASAGHRKDGVGRLEQAFNQMDACIRRIISVVKLIPIFSDVEKDSQILMLKVNIYGLVILYSSFFNNSTTPAGVSSSGGAGLSLMQELAASVSAIIEMRPDVSDLTPADLDQYRANTDNVYAQLERHSRRDDIVKMLMLALKLFNSDTMPAEVRGAIDEAQSVYSQLLKKYLACKFGVADAMRMYPRLLMTFIDMRTVENKMTEFTKLLSVESLNPLVREVTQVN</sequence>
<dbReference type="AlphaFoldDB" id="A0A267E045"/>
<dbReference type="GO" id="GO:0000978">
    <property type="term" value="F:RNA polymerase II cis-regulatory region sequence-specific DNA binding"/>
    <property type="evidence" value="ECO:0007669"/>
    <property type="project" value="TreeGrafter"/>
</dbReference>
<dbReference type="InterPro" id="IPR000536">
    <property type="entry name" value="Nucl_hrmn_rcpt_lig-bd"/>
</dbReference>
<dbReference type="SUPFAM" id="SSF57716">
    <property type="entry name" value="Glucocorticoid receptor-like (DNA-binding domain)"/>
    <property type="match status" value="1"/>
</dbReference>
<dbReference type="SUPFAM" id="SSF48508">
    <property type="entry name" value="Nuclear receptor ligand-binding domain"/>
    <property type="match status" value="1"/>
</dbReference>
<evidence type="ECO:0000256" key="7">
    <source>
        <dbReference type="ARBA" id="ARBA00023170"/>
    </source>
</evidence>
<dbReference type="GO" id="GO:0045944">
    <property type="term" value="P:positive regulation of transcription by RNA polymerase II"/>
    <property type="evidence" value="ECO:0007669"/>
    <property type="project" value="TreeGrafter"/>
</dbReference>
<proteinExistence type="predicted"/>
<comment type="caution">
    <text evidence="12">The sequence shown here is derived from an EMBL/GenBank/DDBJ whole genome shotgun (WGS) entry which is preliminary data.</text>
</comment>
<dbReference type="SMART" id="SM00399">
    <property type="entry name" value="ZnF_C4"/>
    <property type="match status" value="1"/>
</dbReference>
<gene>
    <name evidence="12" type="ORF">BOX15_Mlig012124g1</name>
</gene>
<feature type="compositionally biased region" description="Basic and acidic residues" evidence="9">
    <location>
        <begin position="303"/>
        <end position="312"/>
    </location>
</feature>
<dbReference type="OrthoDB" id="6352325at2759"/>
<dbReference type="InterPro" id="IPR001628">
    <property type="entry name" value="Znf_hrmn_rcpt"/>
</dbReference>
<feature type="compositionally biased region" description="Low complexity" evidence="9">
    <location>
        <begin position="12"/>
        <end position="23"/>
    </location>
</feature>
<evidence type="ECO:0000313" key="12">
    <source>
        <dbReference type="EMBL" id="PAA54229.1"/>
    </source>
</evidence>
<feature type="compositionally biased region" description="Low complexity" evidence="9">
    <location>
        <begin position="350"/>
        <end position="405"/>
    </location>
</feature>
<dbReference type="InterPro" id="IPR050234">
    <property type="entry name" value="Nuclear_hormone_rcpt_NR1"/>
</dbReference>
<evidence type="ECO:0000256" key="2">
    <source>
        <dbReference type="ARBA" id="ARBA00022771"/>
    </source>
</evidence>
<evidence type="ECO:0000256" key="8">
    <source>
        <dbReference type="ARBA" id="ARBA00023242"/>
    </source>
</evidence>
<protein>
    <recommendedName>
        <fullName evidence="14">Nuclear receptor domain-containing protein</fullName>
    </recommendedName>
</protein>
<dbReference type="InterPro" id="IPR013088">
    <property type="entry name" value="Znf_NHR/GATA"/>
</dbReference>
<dbReference type="PROSITE" id="PS51030">
    <property type="entry name" value="NUCLEAR_REC_DBD_2"/>
    <property type="match status" value="1"/>
</dbReference>
<feature type="domain" description="Nuclear receptor" evidence="10">
    <location>
        <begin position="227"/>
        <end position="304"/>
    </location>
</feature>
<evidence type="ECO:0000256" key="9">
    <source>
        <dbReference type="SAM" id="MobiDB-lite"/>
    </source>
</evidence>
<keyword evidence="6" id="KW-0804">Transcription</keyword>
<dbReference type="PROSITE" id="PS51843">
    <property type="entry name" value="NR_LBD"/>
    <property type="match status" value="1"/>
</dbReference>
<evidence type="ECO:0000256" key="3">
    <source>
        <dbReference type="ARBA" id="ARBA00022833"/>
    </source>
</evidence>
<keyword evidence="7" id="KW-0675">Receptor</keyword>
<feature type="compositionally biased region" description="Basic and acidic residues" evidence="9">
    <location>
        <begin position="58"/>
        <end position="75"/>
    </location>
</feature>
<accession>A0A267E045</accession>
<evidence type="ECO:0000256" key="5">
    <source>
        <dbReference type="ARBA" id="ARBA00023125"/>
    </source>
</evidence>
<reference evidence="12 13" key="1">
    <citation type="submission" date="2017-06" db="EMBL/GenBank/DDBJ databases">
        <title>A platform for efficient transgenesis in Macrostomum lignano, a flatworm model organism for stem cell research.</title>
        <authorList>
            <person name="Berezikov E."/>
        </authorList>
    </citation>
    <scope>NUCLEOTIDE SEQUENCE [LARGE SCALE GENOMIC DNA]</scope>
    <source>
        <strain evidence="12">DV1</strain>
        <tissue evidence="12">Whole organism</tissue>
    </source>
</reference>
<organism evidence="12 13">
    <name type="scientific">Macrostomum lignano</name>
    <dbReference type="NCBI Taxonomy" id="282301"/>
    <lineage>
        <taxon>Eukaryota</taxon>
        <taxon>Metazoa</taxon>
        <taxon>Spiralia</taxon>
        <taxon>Lophotrochozoa</taxon>
        <taxon>Platyhelminthes</taxon>
        <taxon>Rhabditophora</taxon>
        <taxon>Macrostomorpha</taxon>
        <taxon>Macrostomida</taxon>
        <taxon>Macrostomidae</taxon>
        <taxon>Macrostomum</taxon>
    </lineage>
</organism>